<dbReference type="InterPro" id="IPR050194">
    <property type="entry name" value="Glycosyltransferase_grp1"/>
</dbReference>
<gene>
    <name evidence="3" type="ORF">BST85_04475</name>
</gene>
<dbReference type="GO" id="GO:0016757">
    <property type="term" value="F:glycosyltransferase activity"/>
    <property type="evidence" value="ECO:0007669"/>
    <property type="project" value="InterPro"/>
</dbReference>
<feature type="domain" description="Glycosyl transferase family 1" evidence="1">
    <location>
        <begin position="202"/>
        <end position="350"/>
    </location>
</feature>
<name>A0A2S7KNP8_9FLAO</name>
<evidence type="ECO:0000259" key="2">
    <source>
        <dbReference type="Pfam" id="PF13439"/>
    </source>
</evidence>
<dbReference type="InterPro" id="IPR028098">
    <property type="entry name" value="Glyco_trans_4-like_N"/>
</dbReference>
<evidence type="ECO:0000259" key="1">
    <source>
        <dbReference type="Pfam" id="PF00534"/>
    </source>
</evidence>
<dbReference type="CDD" id="cd03801">
    <property type="entry name" value="GT4_PimA-like"/>
    <property type="match status" value="1"/>
</dbReference>
<dbReference type="RefSeq" id="WP_104812169.1">
    <property type="nucleotide sequence ID" value="NZ_MQUB01000001.1"/>
</dbReference>
<dbReference type="InterPro" id="IPR001296">
    <property type="entry name" value="Glyco_trans_1"/>
</dbReference>
<dbReference type="Gene3D" id="3.40.50.2000">
    <property type="entry name" value="Glycogen Phosphorylase B"/>
    <property type="match status" value="2"/>
</dbReference>
<proteinExistence type="predicted"/>
<dbReference type="SUPFAM" id="SSF53756">
    <property type="entry name" value="UDP-Glycosyltransferase/glycogen phosphorylase"/>
    <property type="match status" value="1"/>
</dbReference>
<dbReference type="AlphaFoldDB" id="A0A2S7KNP8"/>
<keyword evidence="4" id="KW-1185">Reference proteome</keyword>
<comment type="caution">
    <text evidence="3">The sequence shown here is derived from an EMBL/GenBank/DDBJ whole genome shotgun (WGS) entry which is preliminary data.</text>
</comment>
<reference evidence="3 4" key="1">
    <citation type="submission" date="2016-11" db="EMBL/GenBank/DDBJ databases">
        <title>Trade-off between light-utilization and light-protection in marine flavobacteria.</title>
        <authorList>
            <person name="Kumagai Y."/>
        </authorList>
    </citation>
    <scope>NUCLEOTIDE SEQUENCE [LARGE SCALE GENOMIC DNA]</scope>
    <source>
        <strain evidence="3 4">NBRC 107741</strain>
    </source>
</reference>
<dbReference type="Pfam" id="PF00534">
    <property type="entry name" value="Glycos_transf_1"/>
    <property type="match status" value="1"/>
</dbReference>
<evidence type="ECO:0000313" key="3">
    <source>
        <dbReference type="EMBL" id="PQB04241.1"/>
    </source>
</evidence>
<accession>A0A2S7KNP8</accession>
<dbReference type="Proteomes" id="UP000239800">
    <property type="component" value="Unassembled WGS sequence"/>
</dbReference>
<protein>
    <submittedName>
        <fullName evidence="3">Uncharacterized protein</fullName>
    </submittedName>
</protein>
<feature type="domain" description="Glycosyltransferase subfamily 4-like N-terminal" evidence="2">
    <location>
        <begin position="35"/>
        <end position="190"/>
    </location>
</feature>
<evidence type="ECO:0000313" key="4">
    <source>
        <dbReference type="Proteomes" id="UP000239800"/>
    </source>
</evidence>
<sequence length="381" mass="42939">MDAEKLAILAEKTLEKDNSIMVVHQIINDYDLSRGGAQRIVRLLHTGLNDDKFSSRLIGLSSSPTQELTQAESFGFSSVYNWKIPFSLYRYFRKNVSEGDVVHAHLFPTVFHVSVLKQLGLLPTCTFIYTQHSTSNRRRNKWWGRMIDSISYKAYDHIVGISHGTTSSLLSWKPELEEKLLTINNGADLNFSEPISRKSSDCKLKILSVGRLHRSKNYATAIRAIALIKDVDFEFQIAGIGPLQKDLMELAKELKISDKVKFLGYVPDLSDTLRSADIFLLTSTWEGFGLAAVEAMNASLPCVLSDVIGLRELIQTDGHEGYLIDPENPQEIAEKLKLLTADLENRNRMGLLAFNRSKSYGVGEMIKKYTELYKKELVGSQ</sequence>
<dbReference type="OrthoDB" id="7560678at2"/>
<dbReference type="PANTHER" id="PTHR45947">
    <property type="entry name" value="SULFOQUINOVOSYL TRANSFERASE SQD2"/>
    <property type="match status" value="1"/>
</dbReference>
<dbReference type="Pfam" id="PF13439">
    <property type="entry name" value="Glyco_transf_4"/>
    <property type="match status" value="1"/>
</dbReference>
<dbReference type="PANTHER" id="PTHR45947:SF3">
    <property type="entry name" value="SULFOQUINOVOSYL TRANSFERASE SQD2"/>
    <property type="match status" value="1"/>
</dbReference>
<dbReference type="EMBL" id="MQUB01000001">
    <property type="protein sequence ID" value="PQB04241.1"/>
    <property type="molecule type" value="Genomic_DNA"/>
</dbReference>
<organism evidence="3 4">
    <name type="scientific">Aureitalea marina</name>
    <dbReference type="NCBI Taxonomy" id="930804"/>
    <lineage>
        <taxon>Bacteria</taxon>
        <taxon>Pseudomonadati</taxon>
        <taxon>Bacteroidota</taxon>
        <taxon>Flavobacteriia</taxon>
        <taxon>Flavobacteriales</taxon>
        <taxon>Flavobacteriaceae</taxon>
        <taxon>Aureitalea</taxon>
    </lineage>
</organism>